<dbReference type="InterPro" id="IPR001387">
    <property type="entry name" value="Cro/C1-type_HTH"/>
</dbReference>
<dbReference type="RefSeq" id="WP_023523638.1">
    <property type="nucleotide sequence ID" value="NC_022875.1"/>
</dbReference>
<dbReference type="CDD" id="cd00093">
    <property type="entry name" value="HTH_XRE"/>
    <property type="match status" value="1"/>
</dbReference>
<dbReference type="Proteomes" id="UP000018566">
    <property type="component" value="Plasmid pBMB0230"/>
</dbReference>
<keyword evidence="2" id="KW-0614">Plasmid</keyword>
<proteinExistence type="predicted"/>
<feature type="domain" description="HTH cro/C1-type" evidence="1">
    <location>
        <begin position="16"/>
        <end position="60"/>
    </location>
</feature>
<accession>A0A9W3KLY9</accession>
<evidence type="ECO:0000313" key="3">
    <source>
        <dbReference type="Proteomes" id="UP000018566"/>
    </source>
</evidence>
<organism evidence="2 3">
    <name type="scientific">Bacillus thuringiensis YBT-1518</name>
    <dbReference type="NCBI Taxonomy" id="529122"/>
    <lineage>
        <taxon>Bacteria</taxon>
        <taxon>Bacillati</taxon>
        <taxon>Bacillota</taxon>
        <taxon>Bacilli</taxon>
        <taxon>Bacillales</taxon>
        <taxon>Bacillaceae</taxon>
        <taxon>Bacillus</taxon>
        <taxon>Bacillus cereus group</taxon>
    </lineage>
</organism>
<dbReference type="SUPFAM" id="SSF47413">
    <property type="entry name" value="lambda repressor-like DNA-binding domains"/>
    <property type="match status" value="1"/>
</dbReference>
<evidence type="ECO:0000313" key="2">
    <source>
        <dbReference type="EMBL" id="AHA75316.1"/>
    </source>
</evidence>
<sequence>MPCFKKPRSKLGKFIDAHDLKQIEVAKVSGVKEATLSRVCNISSVSPTAKNASKILRALRKLTGKNVDYTDFWA</sequence>
<name>A0A9W3KLY9_BACTU</name>
<dbReference type="EMBL" id="CP005937">
    <property type="protein sequence ID" value="AHA75316.1"/>
    <property type="molecule type" value="Genomic_DNA"/>
</dbReference>
<dbReference type="AlphaFoldDB" id="A0A9W3KLY9"/>
<dbReference type="InterPro" id="IPR010982">
    <property type="entry name" value="Lambda_DNA-bd_dom_sf"/>
</dbReference>
<dbReference type="GO" id="GO:0003677">
    <property type="term" value="F:DNA binding"/>
    <property type="evidence" value="ECO:0007669"/>
    <property type="project" value="InterPro"/>
</dbReference>
<dbReference type="Pfam" id="PF01381">
    <property type="entry name" value="HTH_3"/>
    <property type="match status" value="1"/>
</dbReference>
<geneLocation type="plasmid" evidence="2 3">
    <name>pBMB0230</name>
</geneLocation>
<dbReference type="KEGG" id="bthu:YBT1518_34296"/>
<protein>
    <submittedName>
        <fullName evidence="2">DNA binding protein</fullName>
    </submittedName>
</protein>
<evidence type="ECO:0000259" key="1">
    <source>
        <dbReference type="Pfam" id="PF01381"/>
    </source>
</evidence>
<gene>
    <name evidence="2" type="ORF">YBT1518_34296</name>
</gene>
<reference evidence="2 3" key="1">
    <citation type="submission" date="2013-05" db="EMBL/GenBank/DDBJ databases">
        <title>Complete genome sequence of Bacillus thuringiensis YBT-1518, a typical strain with high toxicity to nematode.</title>
        <authorList>
            <person name="Wang P."/>
            <person name="Zhang C."/>
            <person name="Guo M."/>
            <person name="Guo S."/>
            <person name="Zhu Y."/>
            <person name="Zheng J."/>
            <person name="Zhu L."/>
            <person name="Ruan L."/>
            <person name="Peng D."/>
            <person name="Sun M."/>
        </authorList>
    </citation>
    <scope>NUCLEOTIDE SEQUENCE [LARGE SCALE GENOMIC DNA]</scope>
    <source>
        <strain evidence="2 3">YBT-1518</strain>
        <plasmid evidence="2 3">pBMB0230</plasmid>
    </source>
</reference>